<feature type="transmembrane region" description="Helical" evidence="7">
    <location>
        <begin position="162"/>
        <end position="181"/>
    </location>
</feature>
<evidence type="ECO:0000256" key="5">
    <source>
        <dbReference type="ARBA" id="ARBA00022989"/>
    </source>
</evidence>
<dbReference type="Proteomes" id="UP000611459">
    <property type="component" value="Unassembled WGS sequence"/>
</dbReference>
<gene>
    <name evidence="9" type="ORF">J4M89_29480</name>
    <name evidence="8" type="ORF">JIN94_25890</name>
    <name evidence="10" type="ORF">LXE91_25710</name>
</gene>
<evidence type="ECO:0000313" key="13">
    <source>
        <dbReference type="Proteomes" id="UP001220209"/>
    </source>
</evidence>
<comment type="subcellular location">
    <subcellularLocation>
        <location evidence="1">Cell membrane</location>
        <topology evidence="1">Multi-pass membrane protein</topology>
    </subcellularLocation>
</comment>
<feature type="transmembrane region" description="Helical" evidence="7">
    <location>
        <begin position="37"/>
        <end position="58"/>
    </location>
</feature>
<dbReference type="InterPro" id="IPR036259">
    <property type="entry name" value="MFS_trans_sf"/>
</dbReference>
<evidence type="ECO:0000313" key="12">
    <source>
        <dbReference type="Proteomes" id="UP000664048"/>
    </source>
</evidence>
<evidence type="ECO:0000313" key="11">
    <source>
        <dbReference type="Proteomes" id="UP000611459"/>
    </source>
</evidence>
<evidence type="ECO:0000256" key="7">
    <source>
        <dbReference type="SAM" id="Phobius"/>
    </source>
</evidence>
<dbReference type="InterPro" id="IPR011701">
    <property type="entry name" value="MFS"/>
</dbReference>
<dbReference type="GO" id="GO:0022857">
    <property type="term" value="F:transmembrane transporter activity"/>
    <property type="evidence" value="ECO:0007669"/>
    <property type="project" value="InterPro"/>
</dbReference>
<evidence type="ECO:0000313" key="10">
    <source>
        <dbReference type="EMBL" id="WFN19372.1"/>
    </source>
</evidence>
<dbReference type="EMBL" id="JAENIB010000013">
    <property type="protein sequence ID" value="MBK1933327.1"/>
    <property type="molecule type" value="Genomic_DNA"/>
</dbReference>
<sequence length="406" mass="43719">MRAQHQAFFHSLFLARLADQILLFLVPLVIFQMTGRVSWSGIAFSLETLPRYLCFPFLGALCDRYSPTKLMRVSQVLRAAVCVAGVAAYDLVGGIGWLIALSALCGMLTSQGIVAREVMLPQIFSSHHFEKVLSYSQLADQLGLVLGPMLAAILLSWWRWEFVVAAAAVLFVTADVALAYWQKASAFEFAMPEGTHGTWFKPIRTALSHVVHLPGLKAVIMLAAAENLVIGVTLATSAAMVTGFHHESGRYYAGLQTAGACVTIAILLMTARLHVPRRILGFVGFASICVGGVIAAASPGIGGYVFGFLLIVGFDKMFNVYIRSTRQKIIPARDYGKTTGVVILLNNMTQPLAGVAVGVFSTRFGPDTVIMVLSVCMGCLGLLVSLAHRIRKDHSPSSASVSSHEG</sequence>
<feature type="transmembrane region" description="Helical" evidence="7">
    <location>
        <begin position="12"/>
        <end position="31"/>
    </location>
</feature>
<dbReference type="PANTHER" id="PTHR23513:SF9">
    <property type="entry name" value="ENTEROBACTIN EXPORTER ENTS"/>
    <property type="match status" value="1"/>
</dbReference>
<protein>
    <submittedName>
        <fullName evidence="8">MFS transporter</fullName>
    </submittedName>
</protein>
<dbReference type="OrthoDB" id="3332648at2"/>
<evidence type="ECO:0000313" key="8">
    <source>
        <dbReference type="EMBL" id="MBK1933327.1"/>
    </source>
</evidence>
<reference evidence="9 12" key="2">
    <citation type="submission" date="2021-03" db="EMBL/GenBank/DDBJ databases">
        <title>Clinical course, treatment and visual outcome of an outbreak of Burkholderia contaminans endophthalmitis following cataract surgery.</title>
        <authorList>
            <person name="Lind C."/>
            <person name="Olsen K."/>
            <person name="Angelsen N.K."/>
            <person name="Krefting E.A."/>
            <person name="Fossen K."/>
            <person name="Gravningen K."/>
            <person name="Depoorter E."/>
            <person name="Vandamme P."/>
            <person name="Bertelsen G."/>
        </authorList>
    </citation>
    <scope>NUCLEOTIDE SEQUENCE [LARGE SCALE GENOMIC DNA]</scope>
    <source>
        <strain evidence="9 12">51242556</strain>
    </source>
</reference>
<proteinExistence type="predicted"/>
<evidence type="ECO:0000256" key="4">
    <source>
        <dbReference type="ARBA" id="ARBA00022692"/>
    </source>
</evidence>
<dbReference type="PANTHER" id="PTHR23513">
    <property type="entry name" value="INTEGRAL MEMBRANE EFFLUX PROTEIN-RELATED"/>
    <property type="match status" value="1"/>
</dbReference>
<dbReference type="AlphaFoldDB" id="A0A1E3FMJ0"/>
<dbReference type="GeneID" id="93188811"/>
<dbReference type="CDD" id="cd06173">
    <property type="entry name" value="MFS_MefA_like"/>
    <property type="match status" value="1"/>
</dbReference>
<dbReference type="Pfam" id="PF07690">
    <property type="entry name" value="MFS_1"/>
    <property type="match status" value="1"/>
</dbReference>
<feature type="transmembrane region" description="Helical" evidence="7">
    <location>
        <begin position="343"/>
        <end position="362"/>
    </location>
</feature>
<keyword evidence="5 7" id="KW-1133">Transmembrane helix</keyword>
<dbReference type="Gene3D" id="1.20.1250.20">
    <property type="entry name" value="MFS general substrate transporter like domains"/>
    <property type="match status" value="1"/>
</dbReference>
<feature type="transmembrane region" description="Helical" evidence="7">
    <location>
        <begin position="278"/>
        <end position="297"/>
    </location>
</feature>
<dbReference type="Proteomes" id="UP001220209">
    <property type="component" value="Chromosome 2"/>
</dbReference>
<feature type="transmembrane region" description="Helical" evidence="7">
    <location>
        <begin position="218"/>
        <end position="239"/>
    </location>
</feature>
<reference evidence="8" key="1">
    <citation type="submission" date="2021-01" db="EMBL/GenBank/DDBJ databases">
        <title>Outbreak of Burkholderia contaminns endophthalmitis traced to a clinical ventilation system.</title>
        <authorList>
            <person name="Lipuma J."/>
            <person name="Spilker T."/>
            <person name="Kratholm J."/>
        </authorList>
    </citation>
    <scope>NUCLEOTIDE SEQUENCE</scope>
    <source>
        <strain evidence="8">HI4954</strain>
    </source>
</reference>
<organism evidence="8 11">
    <name type="scientific">Burkholderia contaminans</name>
    <dbReference type="NCBI Taxonomy" id="488447"/>
    <lineage>
        <taxon>Bacteria</taxon>
        <taxon>Pseudomonadati</taxon>
        <taxon>Pseudomonadota</taxon>
        <taxon>Betaproteobacteria</taxon>
        <taxon>Burkholderiales</taxon>
        <taxon>Burkholderiaceae</taxon>
        <taxon>Burkholderia</taxon>
        <taxon>Burkholderia cepacia complex</taxon>
    </lineage>
</organism>
<evidence type="ECO:0000313" key="9">
    <source>
        <dbReference type="EMBL" id="MBO1833526.1"/>
    </source>
</evidence>
<keyword evidence="6 7" id="KW-0472">Membrane</keyword>
<feature type="transmembrane region" description="Helical" evidence="7">
    <location>
        <begin position="368"/>
        <end position="387"/>
    </location>
</feature>
<evidence type="ECO:0000256" key="2">
    <source>
        <dbReference type="ARBA" id="ARBA00022448"/>
    </source>
</evidence>
<evidence type="ECO:0000256" key="1">
    <source>
        <dbReference type="ARBA" id="ARBA00004651"/>
    </source>
</evidence>
<dbReference type="Proteomes" id="UP000664048">
    <property type="component" value="Unassembled WGS sequence"/>
</dbReference>
<feature type="transmembrane region" description="Helical" evidence="7">
    <location>
        <begin position="303"/>
        <end position="322"/>
    </location>
</feature>
<dbReference type="GO" id="GO:0005886">
    <property type="term" value="C:plasma membrane"/>
    <property type="evidence" value="ECO:0007669"/>
    <property type="project" value="UniProtKB-SubCell"/>
</dbReference>
<evidence type="ECO:0000256" key="6">
    <source>
        <dbReference type="ARBA" id="ARBA00023136"/>
    </source>
</evidence>
<keyword evidence="4 7" id="KW-0812">Transmembrane</keyword>
<dbReference type="RefSeq" id="WP_039344451.1">
    <property type="nucleotide sequence ID" value="NZ_AP018357.1"/>
</dbReference>
<keyword evidence="2" id="KW-0813">Transport</keyword>
<dbReference type="EMBL" id="CP090641">
    <property type="protein sequence ID" value="WFN19372.1"/>
    <property type="molecule type" value="Genomic_DNA"/>
</dbReference>
<feature type="transmembrane region" description="Helical" evidence="7">
    <location>
        <begin position="135"/>
        <end position="156"/>
    </location>
</feature>
<name>A0A1E3FMJ0_9BURK</name>
<keyword evidence="3" id="KW-1003">Cell membrane</keyword>
<keyword evidence="12" id="KW-1185">Reference proteome</keyword>
<dbReference type="EMBL" id="JAGEMX010000012">
    <property type="protein sequence ID" value="MBO1833526.1"/>
    <property type="molecule type" value="Genomic_DNA"/>
</dbReference>
<reference evidence="10 13" key="3">
    <citation type="submission" date="2021-12" db="EMBL/GenBank/DDBJ databases">
        <title>Genomic and phenotypic characterization of three Burkholderia contaminans isolates recovered from different sources.</title>
        <authorList>
            <person name="Lopez De Volder A."/>
            <person name="Fan Y."/>
            <person name="Nunvar J."/>
            <person name="Herrera T."/>
            <person name="Timp W."/>
            <person name="Degrossi J."/>
        </authorList>
    </citation>
    <scope>NUCLEOTIDE SEQUENCE [LARGE SCALE GENOMIC DNA]</scope>
    <source>
        <strain evidence="10 13">LMG 23361</strain>
    </source>
</reference>
<accession>A0A1E3FMJ0</accession>
<evidence type="ECO:0000256" key="3">
    <source>
        <dbReference type="ARBA" id="ARBA00022475"/>
    </source>
</evidence>
<dbReference type="SUPFAM" id="SSF103473">
    <property type="entry name" value="MFS general substrate transporter"/>
    <property type="match status" value="1"/>
</dbReference>